<dbReference type="AlphaFoldDB" id="A0A0V0XE16"/>
<evidence type="ECO:0000313" key="1">
    <source>
        <dbReference type="EMBL" id="KRX86250.1"/>
    </source>
</evidence>
<organism evidence="1 2">
    <name type="scientific">Trichinella pseudospiralis</name>
    <name type="common">Parasitic roundworm</name>
    <dbReference type="NCBI Taxonomy" id="6337"/>
    <lineage>
        <taxon>Eukaryota</taxon>
        <taxon>Metazoa</taxon>
        <taxon>Ecdysozoa</taxon>
        <taxon>Nematoda</taxon>
        <taxon>Enoplea</taxon>
        <taxon>Dorylaimia</taxon>
        <taxon>Trichinellida</taxon>
        <taxon>Trichinellidae</taxon>
        <taxon>Trichinella</taxon>
    </lineage>
</organism>
<evidence type="ECO:0000313" key="2">
    <source>
        <dbReference type="Proteomes" id="UP000054815"/>
    </source>
</evidence>
<accession>A0A0V0XE16</accession>
<protein>
    <submittedName>
        <fullName evidence="1">Uncharacterized protein</fullName>
    </submittedName>
</protein>
<dbReference type="Proteomes" id="UP000054815">
    <property type="component" value="Unassembled WGS sequence"/>
</dbReference>
<proteinExistence type="predicted"/>
<gene>
    <name evidence="1" type="ORF">T4E_10463</name>
</gene>
<comment type="caution">
    <text evidence="1">The sequence shown here is derived from an EMBL/GenBank/DDBJ whole genome shotgun (WGS) entry which is preliminary data.</text>
</comment>
<reference evidence="1 2" key="1">
    <citation type="submission" date="2015-01" db="EMBL/GenBank/DDBJ databases">
        <title>Evolution of Trichinella species and genotypes.</title>
        <authorList>
            <person name="Korhonen P.K."/>
            <person name="Edoardo P."/>
            <person name="Giuseppe L.R."/>
            <person name="Gasser R.B."/>
        </authorList>
    </citation>
    <scope>NUCLEOTIDE SEQUENCE [LARGE SCALE GENOMIC DNA]</scope>
    <source>
        <strain evidence="1">ISS141</strain>
    </source>
</reference>
<sequence>MSIAFDRVKGGKLKLKGGKQLLFYLQNSKNDNFIKTWISTDKASSSYCFCNLLNSTGGSNASWVKQTVR</sequence>
<dbReference type="EMBL" id="JYDU01000414">
    <property type="protein sequence ID" value="KRX86250.1"/>
    <property type="molecule type" value="Genomic_DNA"/>
</dbReference>
<name>A0A0V0XE16_TRIPS</name>